<dbReference type="Proteomes" id="UP000248714">
    <property type="component" value="Unassembled WGS sequence"/>
</dbReference>
<keyword evidence="2" id="KW-1185">Reference proteome</keyword>
<sequence length="152" mass="17290">MERMFDHYLHTVASIDNLHFLSYRDLDQYPVPVALVVVETFAGRSEALAWFNAEHVVLREAWGEMIMCAAQAARRTGDQHRAARSLFLRAAGRGRLAQYEESLAQFQACGRLSEELSSQRHWNRSASTRKCCGAARSGKRFREAGSSRRRTV</sequence>
<comment type="caution">
    <text evidence="1">The sequence shown here is derived from an EMBL/GenBank/DDBJ whole genome shotgun (WGS) entry which is preliminary data.</text>
</comment>
<evidence type="ECO:0000313" key="2">
    <source>
        <dbReference type="Proteomes" id="UP000248714"/>
    </source>
</evidence>
<dbReference type="EMBL" id="QLTT01000002">
    <property type="protein sequence ID" value="RAS68756.1"/>
    <property type="molecule type" value="Genomic_DNA"/>
</dbReference>
<reference evidence="1 2" key="1">
    <citation type="submission" date="2018-06" db="EMBL/GenBank/DDBJ databases">
        <title>Genomic Encyclopedia of Type Strains, Phase IV (KMG-IV): sequencing the most valuable type-strain genomes for metagenomic binning, comparative biology and taxonomic classification.</title>
        <authorList>
            <person name="Goeker M."/>
        </authorList>
    </citation>
    <scope>NUCLEOTIDE SEQUENCE [LARGE SCALE GENOMIC DNA]</scope>
    <source>
        <strain evidence="1 2">DSM 45479</strain>
    </source>
</reference>
<accession>A0ABX9EDP4</accession>
<proteinExistence type="predicted"/>
<organism evidence="1 2">
    <name type="scientific">Lentzea atacamensis</name>
    <dbReference type="NCBI Taxonomy" id="531938"/>
    <lineage>
        <taxon>Bacteria</taxon>
        <taxon>Bacillati</taxon>
        <taxon>Actinomycetota</taxon>
        <taxon>Actinomycetes</taxon>
        <taxon>Pseudonocardiales</taxon>
        <taxon>Pseudonocardiaceae</taxon>
        <taxon>Lentzea</taxon>
    </lineage>
</organism>
<evidence type="ECO:0000313" key="1">
    <source>
        <dbReference type="EMBL" id="RAS68756.1"/>
    </source>
</evidence>
<gene>
    <name evidence="1" type="ORF">C8D87_102829</name>
</gene>
<name>A0ABX9EDP4_9PSEU</name>
<protein>
    <submittedName>
        <fullName evidence="1">Uncharacterized protein</fullName>
    </submittedName>
</protein>